<accession>A0ACC0Y719</accession>
<evidence type="ECO:0000313" key="2">
    <source>
        <dbReference type="Proteomes" id="UP001163603"/>
    </source>
</evidence>
<evidence type="ECO:0000313" key="1">
    <source>
        <dbReference type="EMBL" id="KAJ0031111.1"/>
    </source>
</evidence>
<gene>
    <name evidence="1" type="ORF">Pint_13788</name>
</gene>
<dbReference type="Proteomes" id="UP001163603">
    <property type="component" value="Chromosome 8"/>
</dbReference>
<name>A0ACC0Y719_9ROSI</name>
<comment type="caution">
    <text evidence="1">The sequence shown here is derived from an EMBL/GenBank/DDBJ whole genome shotgun (WGS) entry which is preliminary data.</text>
</comment>
<protein>
    <submittedName>
        <fullName evidence="1">Uncharacterized protein</fullName>
    </submittedName>
</protein>
<keyword evidence="2" id="KW-1185">Reference proteome</keyword>
<organism evidence="1 2">
    <name type="scientific">Pistacia integerrima</name>
    <dbReference type="NCBI Taxonomy" id="434235"/>
    <lineage>
        <taxon>Eukaryota</taxon>
        <taxon>Viridiplantae</taxon>
        <taxon>Streptophyta</taxon>
        <taxon>Embryophyta</taxon>
        <taxon>Tracheophyta</taxon>
        <taxon>Spermatophyta</taxon>
        <taxon>Magnoliopsida</taxon>
        <taxon>eudicotyledons</taxon>
        <taxon>Gunneridae</taxon>
        <taxon>Pentapetalae</taxon>
        <taxon>rosids</taxon>
        <taxon>malvids</taxon>
        <taxon>Sapindales</taxon>
        <taxon>Anacardiaceae</taxon>
        <taxon>Pistacia</taxon>
    </lineage>
</organism>
<reference evidence="2" key="1">
    <citation type="journal article" date="2023" name="G3 (Bethesda)">
        <title>Genome assembly and association tests identify interacting loci associated with vigor, precocity, and sex in interspecific pistachio rootstocks.</title>
        <authorList>
            <person name="Palmer W."/>
            <person name="Jacygrad E."/>
            <person name="Sagayaradj S."/>
            <person name="Cavanaugh K."/>
            <person name="Han R."/>
            <person name="Bertier L."/>
            <person name="Beede B."/>
            <person name="Kafkas S."/>
            <person name="Golino D."/>
            <person name="Preece J."/>
            <person name="Michelmore R."/>
        </authorList>
    </citation>
    <scope>NUCLEOTIDE SEQUENCE [LARGE SCALE GENOMIC DNA]</scope>
</reference>
<dbReference type="EMBL" id="CM047743">
    <property type="protein sequence ID" value="KAJ0031111.1"/>
    <property type="molecule type" value="Genomic_DNA"/>
</dbReference>
<proteinExistence type="predicted"/>
<sequence length="219" mass="24855">MGHKASDCRLPRRNRIKEANVMENITQDVSDISLFAVVSKVNLVGSNPREWWLDTGATWHVCSDKGLFNSFEPNDNGEKLHMGNSATSEIEGQGRMVLKMTYGKELTLNNVLYVLEIRKNLVSGSLLNKHGFHIVLESDKLVLSKNGMYVGKGYVSDWLFKINVCVVKPNSINKRISSAYLLESSYVWHGRLGHVNYNTLRKLINLNHIPIFQIDSKHK</sequence>